<sequence>MGKKDKKKKVSGSEKTLKKTEKKLDAKKKKELAALGEDDIEKVVAQIEREEARRQKVVEAVVDPPSRRVNFTLTPHPLKDELILFGGEFHNGQKTVVYGDMFFYNINKNEWTVVKAPGAPPPRCGHQAVATQSGKGELWIFGGEFSSPSESQFYHYRDLWVFLIGEKKWEKITAPGGPSARSGHRMISIKKNLYVFGGFHDNLRDYKYFNDVYCFNMATYTWNKIECSGIPPPPRSGCIVLPTPENKILVYGGYSKERIKKDVDKENDQTGLKWKWSSVKQGGISVSPRCSASAVLVNSNLAYMFGGVYDDEEDDEELNGNFFNDLIALNLGKLQWHTVTLNGKNATTKKKRRKVKESEGDGSNNDDDDGSEEEDEAEPMDVAPVQTTVTDDDGIFTVTMGPVATATKITSIGATTVNIFTPSPRINPGLAVKHNVLYLYGGMFEDGDKQFTLSDMYSLDCKKLDEWATIIKDDLSSQDEMEVDNK</sequence>
<gene>
    <name evidence="1" type="ORF">QAD02_005270</name>
</gene>
<organism evidence="1 2">
    <name type="scientific">Eretmocerus hayati</name>
    <dbReference type="NCBI Taxonomy" id="131215"/>
    <lineage>
        <taxon>Eukaryota</taxon>
        <taxon>Metazoa</taxon>
        <taxon>Ecdysozoa</taxon>
        <taxon>Arthropoda</taxon>
        <taxon>Hexapoda</taxon>
        <taxon>Insecta</taxon>
        <taxon>Pterygota</taxon>
        <taxon>Neoptera</taxon>
        <taxon>Endopterygota</taxon>
        <taxon>Hymenoptera</taxon>
        <taxon>Apocrita</taxon>
        <taxon>Proctotrupomorpha</taxon>
        <taxon>Chalcidoidea</taxon>
        <taxon>Aphelinidae</taxon>
        <taxon>Aphelininae</taxon>
        <taxon>Eretmocerus</taxon>
    </lineage>
</organism>
<dbReference type="EMBL" id="CM056743">
    <property type="protein sequence ID" value="KAJ8674008.1"/>
    <property type="molecule type" value="Genomic_DNA"/>
</dbReference>
<dbReference type="Proteomes" id="UP001239111">
    <property type="component" value="Chromosome 3"/>
</dbReference>
<accession>A0ACC2NT17</accession>
<keyword evidence="2" id="KW-1185">Reference proteome</keyword>
<evidence type="ECO:0000313" key="2">
    <source>
        <dbReference type="Proteomes" id="UP001239111"/>
    </source>
</evidence>
<name>A0ACC2NT17_9HYME</name>
<reference evidence="1" key="1">
    <citation type="submission" date="2023-04" db="EMBL/GenBank/DDBJ databases">
        <title>A chromosome-level genome assembly of the parasitoid wasp Eretmocerus hayati.</title>
        <authorList>
            <person name="Zhong Y."/>
            <person name="Liu S."/>
            <person name="Liu Y."/>
        </authorList>
    </citation>
    <scope>NUCLEOTIDE SEQUENCE</scope>
    <source>
        <strain evidence="1">ZJU_SS_LIU_2023</strain>
    </source>
</reference>
<evidence type="ECO:0000313" key="1">
    <source>
        <dbReference type="EMBL" id="KAJ8674008.1"/>
    </source>
</evidence>
<protein>
    <submittedName>
        <fullName evidence="1">Uncharacterized protein</fullName>
    </submittedName>
</protein>
<proteinExistence type="predicted"/>
<comment type="caution">
    <text evidence="1">The sequence shown here is derived from an EMBL/GenBank/DDBJ whole genome shotgun (WGS) entry which is preliminary data.</text>
</comment>